<organism evidence="7 8">
    <name type="scientific">Alteribacillus iranensis</name>
    <dbReference type="NCBI Taxonomy" id="930128"/>
    <lineage>
        <taxon>Bacteria</taxon>
        <taxon>Bacillati</taxon>
        <taxon>Bacillota</taxon>
        <taxon>Bacilli</taxon>
        <taxon>Bacillales</taxon>
        <taxon>Bacillaceae</taxon>
        <taxon>Alteribacillus</taxon>
    </lineage>
</organism>
<keyword evidence="8" id="KW-1185">Reference proteome</keyword>
<dbReference type="EMBL" id="FONT01000007">
    <property type="protein sequence ID" value="SFE97642.1"/>
    <property type="molecule type" value="Genomic_DNA"/>
</dbReference>
<dbReference type="SUPFAM" id="SSF51735">
    <property type="entry name" value="NAD(P)-binding Rossmann-fold domains"/>
    <property type="match status" value="1"/>
</dbReference>
<dbReference type="Pfam" id="PF00389">
    <property type="entry name" value="2-Hacid_dh"/>
    <property type="match status" value="1"/>
</dbReference>
<dbReference type="InterPro" id="IPR050418">
    <property type="entry name" value="D-iso_2-hydroxyacid_DH_PdxB"/>
</dbReference>
<dbReference type="Pfam" id="PF02826">
    <property type="entry name" value="2-Hacid_dh_C"/>
    <property type="match status" value="1"/>
</dbReference>
<protein>
    <submittedName>
        <fullName evidence="7">D-3-phosphoglycerate dehydrogenase</fullName>
    </submittedName>
</protein>
<feature type="domain" description="D-isomer specific 2-hydroxyacid dehydrogenase NAD-binding" evidence="6">
    <location>
        <begin position="95"/>
        <end position="283"/>
    </location>
</feature>
<dbReference type="AlphaFoldDB" id="A0A1I2EWZ9"/>
<dbReference type="CDD" id="cd05299">
    <property type="entry name" value="CtBP_dh"/>
    <property type="match status" value="1"/>
</dbReference>
<evidence type="ECO:0000313" key="7">
    <source>
        <dbReference type="EMBL" id="SFE97642.1"/>
    </source>
</evidence>
<dbReference type="InterPro" id="IPR006140">
    <property type="entry name" value="D-isomer_DH_NAD-bd"/>
</dbReference>
<name>A0A1I2EWZ9_9BACI</name>
<dbReference type="STRING" id="930128.SAMN05192532_10781"/>
<evidence type="ECO:0000256" key="4">
    <source>
        <dbReference type="RuleBase" id="RU003719"/>
    </source>
</evidence>
<dbReference type="OrthoDB" id="9805416at2"/>
<dbReference type="PROSITE" id="PS00670">
    <property type="entry name" value="D_2_HYDROXYACID_DH_2"/>
    <property type="match status" value="1"/>
</dbReference>
<dbReference type="PANTHER" id="PTHR43761">
    <property type="entry name" value="D-ISOMER SPECIFIC 2-HYDROXYACID DEHYDROGENASE FAMILY PROTEIN (AFU_ORTHOLOGUE AFUA_1G13630)"/>
    <property type="match status" value="1"/>
</dbReference>
<dbReference type="InterPro" id="IPR036291">
    <property type="entry name" value="NAD(P)-bd_dom_sf"/>
</dbReference>
<dbReference type="RefSeq" id="WP_091663299.1">
    <property type="nucleotide sequence ID" value="NZ_FONT01000007.1"/>
</dbReference>
<evidence type="ECO:0000256" key="2">
    <source>
        <dbReference type="ARBA" id="ARBA00023002"/>
    </source>
</evidence>
<comment type="similarity">
    <text evidence="1 4">Belongs to the D-isomer specific 2-hydroxyacid dehydrogenase family.</text>
</comment>
<proteinExistence type="inferred from homology"/>
<dbReference type="GO" id="GO:0051287">
    <property type="term" value="F:NAD binding"/>
    <property type="evidence" value="ECO:0007669"/>
    <property type="project" value="InterPro"/>
</dbReference>
<dbReference type="PANTHER" id="PTHR43761:SF1">
    <property type="entry name" value="D-ISOMER SPECIFIC 2-HYDROXYACID DEHYDROGENASE CATALYTIC DOMAIN-CONTAINING PROTEIN-RELATED"/>
    <property type="match status" value="1"/>
</dbReference>
<feature type="domain" description="D-isomer specific 2-hydroxyacid dehydrogenase catalytic" evidence="5">
    <location>
        <begin position="13"/>
        <end position="315"/>
    </location>
</feature>
<gene>
    <name evidence="7" type="ORF">SAMN05192532_10781</name>
</gene>
<evidence type="ECO:0000313" key="8">
    <source>
        <dbReference type="Proteomes" id="UP000199516"/>
    </source>
</evidence>
<dbReference type="GO" id="GO:0016616">
    <property type="term" value="F:oxidoreductase activity, acting on the CH-OH group of donors, NAD or NADP as acceptor"/>
    <property type="evidence" value="ECO:0007669"/>
    <property type="project" value="InterPro"/>
</dbReference>
<dbReference type="GO" id="GO:0003714">
    <property type="term" value="F:transcription corepressor activity"/>
    <property type="evidence" value="ECO:0007669"/>
    <property type="project" value="InterPro"/>
</dbReference>
<evidence type="ECO:0000256" key="3">
    <source>
        <dbReference type="ARBA" id="ARBA00023027"/>
    </source>
</evidence>
<dbReference type="SUPFAM" id="SSF52283">
    <property type="entry name" value="Formate/glycerate dehydrogenase catalytic domain-like"/>
    <property type="match status" value="1"/>
</dbReference>
<reference evidence="7 8" key="1">
    <citation type="submission" date="2016-10" db="EMBL/GenBank/DDBJ databases">
        <authorList>
            <person name="de Groot N.N."/>
        </authorList>
    </citation>
    <scope>NUCLEOTIDE SEQUENCE [LARGE SCALE GENOMIC DNA]</scope>
    <source>
        <strain evidence="7 8">DSM 23995</strain>
    </source>
</reference>
<keyword evidence="3" id="KW-0520">NAD</keyword>
<dbReference type="InterPro" id="IPR006139">
    <property type="entry name" value="D-isomer_2_OHA_DH_cat_dom"/>
</dbReference>
<evidence type="ECO:0000256" key="1">
    <source>
        <dbReference type="ARBA" id="ARBA00005854"/>
    </source>
</evidence>
<sequence>MNNVYITDHVREDLSIEKKILGEHYSETSHDDIEVLLVWRNQITPDVIDRYPRLRGMVRFGVGYENFDLQYAKEKGIYVCNNPDYGTDEVSDTAITMIMNIARGVTRYDYRARSYRDTWQANVNPAIKRNSSTVVGFVGAGRIGGSTILKANAMNFQTVFFDPYKERGHEKLLSSSRVESLDELLAMSDIVSIHSPLTEETTGMVDEEFISKMKEGASLVNTGRGKILKHTDVIYDALHSGHLANAALDVMPDEPPKDDKLIKAWGNREEWLDGRLLINPHTAFYSEQSFLELRQKAARTALMIAQGKRPHNIVNGL</sequence>
<dbReference type="Gene3D" id="3.40.50.720">
    <property type="entry name" value="NAD(P)-binding Rossmann-like Domain"/>
    <property type="match status" value="2"/>
</dbReference>
<dbReference type="InterPro" id="IPR029753">
    <property type="entry name" value="D-isomer_DH_CS"/>
</dbReference>
<accession>A0A1I2EWZ9</accession>
<evidence type="ECO:0000259" key="6">
    <source>
        <dbReference type="Pfam" id="PF02826"/>
    </source>
</evidence>
<evidence type="ECO:0000259" key="5">
    <source>
        <dbReference type="Pfam" id="PF00389"/>
    </source>
</evidence>
<dbReference type="InterPro" id="IPR043322">
    <property type="entry name" value="CtBP"/>
</dbReference>
<dbReference type="Proteomes" id="UP000199516">
    <property type="component" value="Unassembled WGS sequence"/>
</dbReference>
<keyword evidence="2 4" id="KW-0560">Oxidoreductase</keyword>